<name>A0A498L086_9EURY</name>
<keyword evidence="2" id="KW-1185">Reference proteome</keyword>
<accession>A0A498L086</accession>
<sequence length="95" mass="10481">MSPTVHEIRNAIRATTGRFEREVDASFTKEELQAIGETLGIDVEETERPSTARMRRRIRSEVGVAESPETADDTTFLKADLQAIADEVGASVDCQ</sequence>
<reference evidence="1 2" key="1">
    <citation type="submission" date="2019-01" db="EMBL/GenBank/DDBJ databases">
        <title>Halorientalis sp. F13-25 a new haloarchaeum isolated from hypersaline water.</title>
        <authorList>
            <person name="Ana D.-V."/>
            <person name="Cristina S.-P."/>
            <person name="Antonio V."/>
        </authorList>
    </citation>
    <scope>NUCLEOTIDE SEQUENCE [LARGE SCALE GENOMIC DNA]</scope>
    <source>
        <strain evidence="1 2">F13-25</strain>
    </source>
</reference>
<dbReference type="EMBL" id="RDFA01000001">
    <property type="protein sequence ID" value="RXK51700.1"/>
    <property type="molecule type" value="Genomic_DNA"/>
</dbReference>
<dbReference type="RefSeq" id="WP_129067561.1">
    <property type="nucleotide sequence ID" value="NZ_RDFA01000001.1"/>
</dbReference>
<proteinExistence type="predicted"/>
<organism evidence="1 2">
    <name type="scientific">Halorientalis pallida</name>
    <dbReference type="NCBI Taxonomy" id="2479928"/>
    <lineage>
        <taxon>Archaea</taxon>
        <taxon>Methanobacteriati</taxon>
        <taxon>Methanobacteriota</taxon>
        <taxon>Stenosarchaea group</taxon>
        <taxon>Halobacteria</taxon>
        <taxon>Halobacteriales</taxon>
        <taxon>Haloarculaceae</taxon>
        <taxon>Halorientalis</taxon>
    </lineage>
</organism>
<evidence type="ECO:0000313" key="1">
    <source>
        <dbReference type="EMBL" id="RXK51700.1"/>
    </source>
</evidence>
<protein>
    <submittedName>
        <fullName evidence="1">Uncharacterized protein</fullName>
    </submittedName>
</protein>
<dbReference type="Proteomes" id="UP000289691">
    <property type="component" value="Unassembled WGS sequence"/>
</dbReference>
<comment type="caution">
    <text evidence="1">The sequence shown here is derived from an EMBL/GenBank/DDBJ whole genome shotgun (WGS) entry which is preliminary data.</text>
</comment>
<evidence type="ECO:0000313" key="2">
    <source>
        <dbReference type="Proteomes" id="UP000289691"/>
    </source>
</evidence>
<dbReference type="AlphaFoldDB" id="A0A498L086"/>
<gene>
    <name evidence="1" type="ORF">EAF64_03455</name>
</gene>
<dbReference type="OrthoDB" id="212428at2157"/>